<dbReference type="InterPro" id="IPR052018">
    <property type="entry name" value="PHP_domain"/>
</dbReference>
<dbReference type="Gene3D" id="1.10.150.650">
    <property type="match status" value="1"/>
</dbReference>
<dbReference type="InterPro" id="IPR003141">
    <property type="entry name" value="Pol/His_phosphatase_N"/>
</dbReference>
<keyword evidence="3" id="KW-1185">Reference proteome</keyword>
<dbReference type="EMBL" id="JBHFNT010000032">
    <property type="protein sequence ID" value="MFB2833406.1"/>
    <property type="molecule type" value="Genomic_DNA"/>
</dbReference>
<feature type="domain" description="Polymerase/histidinol phosphatase N-terminal" evidence="1">
    <location>
        <begin position="2"/>
        <end position="67"/>
    </location>
</feature>
<dbReference type="RefSeq" id="WP_413275868.1">
    <property type="nucleotide sequence ID" value="NZ_JBHFNT010000032.1"/>
</dbReference>
<reference evidence="2 3" key="1">
    <citation type="submission" date="2024-09" db="EMBL/GenBank/DDBJ databases">
        <title>Floridaenema gen nov. (Aerosakkonemataceae, Aerosakkonematales ord. nov., Cyanobacteria) from benthic tropical and subtropical fresh waters, with the description of four new species.</title>
        <authorList>
            <person name="Moretto J.A."/>
            <person name="Berthold D.E."/>
            <person name="Lefler F.W."/>
            <person name="Huang I.-S."/>
            <person name="Laughinghouse H. IV."/>
        </authorList>
    </citation>
    <scope>NUCLEOTIDE SEQUENCE [LARGE SCALE GENOMIC DNA]</scope>
    <source>
        <strain evidence="2 3">BLCC-F167</strain>
    </source>
</reference>
<organism evidence="2 3">
    <name type="scientific">Floridaenema evergladense BLCC-F167</name>
    <dbReference type="NCBI Taxonomy" id="3153639"/>
    <lineage>
        <taxon>Bacteria</taxon>
        <taxon>Bacillati</taxon>
        <taxon>Cyanobacteriota</taxon>
        <taxon>Cyanophyceae</taxon>
        <taxon>Oscillatoriophycideae</taxon>
        <taxon>Aerosakkonematales</taxon>
        <taxon>Aerosakkonemataceae</taxon>
        <taxon>Floridanema</taxon>
        <taxon>Floridanema evergladense</taxon>
    </lineage>
</organism>
<dbReference type="PANTHER" id="PTHR42924:SF3">
    <property type="entry name" value="POLYMERASE_HISTIDINOL PHOSPHATASE N-TERMINAL DOMAIN-CONTAINING PROTEIN"/>
    <property type="match status" value="1"/>
</dbReference>
<dbReference type="SUPFAM" id="SSF89550">
    <property type="entry name" value="PHP domain-like"/>
    <property type="match status" value="1"/>
</dbReference>
<dbReference type="InterPro" id="IPR016195">
    <property type="entry name" value="Pol/histidinol_Pase-like"/>
</dbReference>
<sequence length="285" mass="31468">MLELHCHTTYSDGTLTPAELVKKAAQTGVKVLAITDHDTVSGWDEAIATAINYEIEIVPGIELSTVHNDRSLHILGFYPNPDLIRPALQERLAGRKRRAAQMVASLAALGYHIEMPELGAEMAPGRPHIAAALVRAGIVKSSQEAFDRWLGDDKPAYVHYEKFSIQEGVSLLRECGAVPVWAHPCLFRGGVISEVLKELVEAGLMGVEVYHPNQNSREQKMLLELCAEYGLLVTGGSDYHGPNLESREEDRSLNHLHLPIELLTPVKTAAATLYQDLRMKGFQDF</sequence>
<dbReference type="InterPro" id="IPR004013">
    <property type="entry name" value="PHP_dom"/>
</dbReference>
<dbReference type="CDD" id="cd07438">
    <property type="entry name" value="PHP_HisPPase_AMP"/>
    <property type="match status" value="1"/>
</dbReference>
<evidence type="ECO:0000313" key="3">
    <source>
        <dbReference type="Proteomes" id="UP001576780"/>
    </source>
</evidence>
<dbReference type="Gene3D" id="3.20.20.140">
    <property type="entry name" value="Metal-dependent hydrolases"/>
    <property type="match status" value="1"/>
</dbReference>
<proteinExistence type="predicted"/>
<comment type="caution">
    <text evidence="2">The sequence shown here is derived from an EMBL/GenBank/DDBJ whole genome shotgun (WGS) entry which is preliminary data.</text>
</comment>
<dbReference type="Pfam" id="PF02811">
    <property type="entry name" value="PHP"/>
    <property type="match status" value="1"/>
</dbReference>
<name>A0ABV4WEA4_9CYAN</name>
<evidence type="ECO:0000313" key="2">
    <source>
        <dbReference type="EMBL" id="MFB2833406.1"/>
    </source>
</evidence>
<dbReference type="Proteomes" id="UP001576780">
    <property type="component" value="Unassembled WGS sequence"/>
</dbReference>
<evidence type="ECO:0000259" key="1">
    <source>
        <dbReference type="SMART" id="SM00481"/>
    </source>
</evidence>
<dbReference type="PANTHER" id="PTHR42924">
    <property type="entry name" value="EXONUCLEASE"/>
    <property type="match status" value="1"/>
</dbReference>
<protein>
    <submittedName>
        <fullName evidence="2">PHP domain-containing protein</fullName>
    </submittedName>
</protein>
<gene>
    <name evidence="2" type="ORF">ACE1CA_02635</name>
</gene>
<accession>A0ABV4WEA4</accession>
<dbReference type="SMART" id="SM00481">
    <property type="entry name" value="POLIIIAc"/>
    <property type="match status" value="1"/>
</dbReference>